<proteinExistence type="predicted"/>
<dbReference type="KEGG" id="bbh:BN112_3284"/>
<dbReference type="Proteomes" id="UP000007564">
    <property type="component" value="Chromosome"/>
</dbReference>
<dbReference type="Gene3D" id="3.40.50.12230">
    <property type="match status" value="1"/>
</dbReference>
<dbReference type="CDD" id="cd08369">
    <property type="entry name" value="FMT_core"/>
    <property type="match status" value="1"/>
</dbReference>
<reference evidence="3 4" key="1">
    <citation type="journal article" date="2012" name="BMC Genomics">
        <title>Comparative genomics of the classical Bordetella subspecies: the evolution and exchange of virulence-associated diversity amongst closely related pathogens.</title>
        <authorList>
            <person name="Park J."/>
            <person name="Zhang Y."/>
            <person name="Buboltz A.M."/>
            <person name="Zhang X."/>
            <person name="Schuster S.C."/>
            <person name="Ahuja U."/>
            <person name="Liu M."/>
            <person name="Miller J.F."/>
            <person name="Sebaihia M."/>
            <person name="Bentley S.D."/>
            <person name="Parkhill J."/>
            <person name="Harvill E.T."/>
        </authorList>
    </citation>
    <scope>NUCLEOTIDE SEQUENCE [LARGE SCALE GENOMIC DNA]</scope>
    <source>
        <strain evidence="3 4">253</strain>
    </source>
</reference>
<name>A0A0C6P5X6_BORBO</name>
<dbReference type="RefSeq" id="WP_003807064.1">
    <property type="nucleotide sequence ID" value="NC_019382.1"/>
</dbReference>
<sequence length="309" mass="33447">MKFVAIGRHEILLRTIEMLVDAGHELAGVLTAAPAPEYRADVDDFRSLAARKGVPCHVSNRYGPEMVAALAGLGAEIAVSYNFPTVIGHAAIDSFPRGILNAHGGDLPRYRGNACQAWALIQGEPAIGLCVHYMVADELDSGDVIAKAMLDVDHHTTIGTVAQWMEQATPPLFVAALERLRHDPSYVLYRQCDDGRPALRCYPRQPSDGRIDWTKPAIDVVRHINASGHPYAGAFFYFESNAYRVDEAQWIDGGAYLAVPGQVAGRNPDGSVDVACGGGGLCRLARIADSAGHWDQPVNHIKSMRARLA</sequence>
<dbReference type="GeneID" id="93206357"/>
<dbReference type="Pfam" id="PF00551">
    <property type="entry name" value="Formyl_trans_N"/>
    <property type="match status" value="1"/>
</dbReference>
<dbReference type="SUPFAM" id="SSF50486">
    <property type="entry name" value="FMT C-terminal domain-like"/>
    <property type="match status" value="1"/>
</dbReference>
<protein>
    <submittedName>
        <fullName evidence="3">Putative formyl transferase</fullName>
    </submittedName>
</protein>
<keyword evidence="3" id="KW-0808">Transferase</keyword>
<dbReference type="Pfam" id="PF02911">
    <property type="entry name" value="Formyl_trans_C"/>
    <property type="match status" value="1"/>
</dbReference>
<evidence type="ECO:0000259" key="1">
    <source>
        <dbReference type="Pfam" id="PF00551"/>
    </source>
</evidence>
<dbReference type="GO" id="GO:0004479">
    <property type="term" value="F:methionyl-tRNA formyltransferase activity"/>
    <property type="evidence" value="ECO:0007669"/>
    <property type="project" value="TreeGrafter"/>
</dbReference>
<feature type="domain" description="Formyl transferase N-terminal" evidence="1">
    <location>
        <begin position="57"/>
        <end position="176"/>
    </location>
</feature>
<dbReference type="PANTHER" id="PTHR11138:SF5">
    <property type="entry name" value="METHIONYL-TRNA FORMYLTRANSFERASE, MITOCHONDRIAL"/>
    <property type="match status" value="1"/>
</dbReference>
<evidence type="ECO:0000313" key="4">
    <source>
        <dbReference type="Proteomes" id="UP000007564"/>
    </source>
</evidence>
<organism evidence="3 4">
    <name type="scientific">Bordetella bronchiseptica 253</name>
    <dbReference type="NCBI Taxonomy" id="568707"/>
    <lineage>
        <taxon>Bacteria</taxon>
        <taxon>Pseudomonadati</taxon>
        <taxon>Pseudomonadota</taxon>
        <taxon>Betaproteobacteria</taxon>
        <taxon>Burkholderiales</taxon>
        <taxon>Alcaligenaceae</taxon>
        <taxon>Bordetella</taxon>
    </lineage>
</organism>
<dbReference type="EMBL" id="HE965806">
    <property type="protein sequence ID" value="CCJ55199.1"/>
    <property type="molecule type" value="Genomic_DNA"/>
</dbReference>
<evidence type="ECO:0000313" key="3">
    <source>
        <dbReference type="EMBL" id="CCJ55199.1"/>
    </source>
</evidence>
<dbReference type="PANTHER" id="PTHR11138">
    <property type="entry name" value="METHIONYL-TRNA FORMYLTRANSFERASE"/>
    <property type="match status" value="1"/>
</dbReference>
<feature type="domain" description="Formyl transferase C-terminal" evidence="2">
    <location>
        <begin position="206"/>
        <end position="285"/>
    </location>
</feature>
<dbReference type="AlphaFoldDB" id="A0A0C6P5X6"/>
<dbReference type="SUPFAM" id="SSF53328">
    <property type="entry name" value="Formyltransferase"/>
    <property type="match status" value="1"/>
</dbReference>
<gene>
    <name evidence="3" type="primary">wbmR</name>
    <name evidence="3" type="ORF">BN112_3284</name>
</gene>
<evidence type="ECO:0000259" key="2">
    <source>
        <dbReference type="Pfam" id="PF02911"/>
    </source>
</evidence>
<dbReference type="InterPro" id="IPR036477">
    <property type="entry name" value="Formyl_transf_N_sf"/>
</dbReference>
<dbReference type="HOGENOM" id="CLU_033347_2_3_4"/>
<accession>A0A0C6P5X6</accession>
<dbReference type="GO" id="GO:0005829">
    <property type="term" value="C:cytosol"/>
    <property type="evidence" value="ECO:0007669"/>
    <property type="project" value="TreeGrafter"/>
</dbReference>
<dbReference type="OrthoDB" id="9802815at2"/>
<dbReference type="InterPro" id="IPR005793">
    <property type="entry name" value="Formyl_trans_C"/>
</dbReference>
<dbReference type="InterPro" id="IPR011034">
    <property type="entry name" value="Formyl_transferase-like_C_sf"/>
</dbReference>
<dbReference type="InterPro" id="IPR002376">
    <property type="entry name" value="Formyl_transf_N"/>
</dbReference>